<name>J9FZ12_9ZZZZ</name>
<sequence length="24" mass="2769">QELMDMFAELSGVQMDNDQVLLNK</sequence>
<dbReference type="AlphaFoldDB" id="J9FZ12"/>
<protein>
    <submittedName>
        <fullName evidence="1">Uncharacterized protein</fullName>
    </submittedName>
</protein>
<reference evidence="1" key="1">
    <citation type="journal article" date="2012" name="PLoS ONE">
        <title>Gene sets for utilization of primary and secondary nutrition supplies in the distal gut of endangered iberian lynx.</title>
        <authorList>
            <person name="Alcaide M."/>
            <person name="Messina E."/>
            <person name="Richter M."/>
            <person name="Bargiela R."/>
            <person name="Peplies J."/>
            <person name="Huws S.A."/>
            <person name="Newbold C.J."/>
            <person name="Golyshin P.N."/>
            <person name="Simon M.A."/>
            <person name="Lopez G."/>
            <person name="Yakimov M.M."/>
            <person name="Ferrer M."/>
        </authorList>
    </citation>
    <scope>NUCLEOTIDE SEQUENCE</scope>
</reference>
<feature type="non-terminal residue" evidence="1">
    <location>
        <position position="1"/>
    </location>
</feature>
<dbReference type="EMBL" id="AMCI01003473">
    <property type="protein sequence ID" value="EJX00217.1"/>
    <property type="molecule type" value="Genomic_DNA"/>
</dbReference>
<gene>
    <name evidence="1" type="ORF">EVA_11676</name>
</gene>
<comment type="caution">
    <text evidence="1">The sequence shown here is derived from an EMBL/GenBank/DDBJ whole genome shotgun (WGS) entry which is preliminary data.</text>
</comment>
<accession>J9FZ12</accession>
<evidence type="ECO:0000313" key="1">
    <source>
        <dbReference type="EMBL" id="EJX00217.1"/>
    </source>
</evidence>
<organism evidence="1">
    <name type="scientific">gut metagenome</name>
    <dbReference type="NCBI Taxonomy" id="749906"/>
    <lineage>
        <taxon>unclassified sequences</taxon>
        <taxon>metagenomes</taxon>
        <taxon>organismal metagenomes</taxon>
    </lineage>
</organism>
<proteinExistence type="predicted"/>